<dbReference type="EMBL" id="BAAAOH010000001">
    <property type="protein sequence ID" value="GAA1987362.1"/>
    <property type="molecule type" value="Genomic_DNA"/>
</dbReference>
<evidence type="ECO:0000259" key="2">
    <source>
        <dbReference type="PROSITE" id="PS51385"/>
    </source>
</evidence>
<comment type="cofactor">
    <cofactor evidence="1">
        <name>K(+)</name>
        <dbReference type="ChEBI" id="CHEBI:29103"/>
    </cofactor>
    <text evidence="1">Binds 1 potassium ion per subunit.</text>
</comment>
<feature type="binding site" evidence="1">
    <location>
        <begin position="59"/>
        <end position="63"/>
    </location>
    <ligand>
        <name>(6S)-NADPHX</name>
        <dbReference type="ChEBI" id="CHEBI:64076"/>
    </ligand>
</feature>
<keyword evidence="1" id="KW-0520">NAD</keyword>
<keyword evidence="1" id="KW-0479">Metal-binding</keyword>
<dbReference type="Pfam" id="PF03853">
    <property type="entry name" value="YjeF_N"/>
    <property type="match status" value="1"/>
</dbReference>
<dbReference type="Gene3D" id="3.40.50.10260">
    <property type="entry name" value="YjeF N-terminal domain"/>
    <property type="match status" value="1"/>
</dbReference>
<dbReference type="NCBIfam" id="TIGR00197">
    <property type="entry name" value="yjeF_nterm"/>
    <property type="match status" value="1"/>
</dbReference>
<dbReference type="SUPFAM" id="SSF64153">
    <property type="entry name" value="YjeF N-terminal domain-like"/>
    <property type="match status" value="1"/>
</dbReference>
<comment type="function">
    <text evidence="1">Catalyzes the epimerization of the S- and R-forms of NAD(P)HX, a damaged form of NAD(P)H that is a result of enzymatic or heat-dependent hydration. This is a prerequisite for the S-specific NAD(P)H-hydrate dehydratase to allow the repair of both epimers of NAD(P)HX.</text>
</comment>
<keyword evidence="4" id="KW-1185">Reference proteome</keyword>
<gene>
    <name evidence="1" type="primary">nnrE</name>
    <name evidence="3" type="ORF">GCM10009777_22090</name>
</gene>
<name>A0ABP5DWC6_9MICO</name>
<dbReference type="EC" id="5.1.99.6" evidence="1"/>
<dbReference type="RefSeq" id="WP_344061839.1">
    <property type="nucleotide sequence ID" value="NZ_BAAAOH010000001.1"/>
</dbReference>
<feature type="binding site" evidence="1">
    <location>
        <position position="158"/>
    </location>
    <ligand>
        <name>(6S)-NADPHX</name>
        <dbReference type="ChEBI" id="CHEBI:64076"/>
    </ligand>
</feature>
<accession>A0ABP5DWC6</accession>
<dbReference type="InterPro" id="IPR004443">
    <property type="entry name" value="YjeF_N_dom"/>
</dbReference>
<feature type="binding site" evidence="1">
    <location>
        <position position="161"/>
    </location>
    <ligand>
        <name>K(+)</name>
        <dbReference type="ChEBI" id="CHEBI:29103"/>
    </ligand>
</feature>
<reference evidence="4" key="1">
    <citation type="journal article" date="2019" name="Int. J. Syst. Evol. Microbiol.">
        <title>The Global Catalogue of Microorganisms (GCM) 10K type strain sequencing project: providing services to taxonomists for standard genome sequencing and annotation.</title>
        <authorList>
            <consortium name="The Broad Institute Genomics Platform"/>
            <consortium name="The Broad Institute Genome Sequencing Center for Infectious Disease"/>
            <person name="Wu L."/>
            <person name="Ma J."/>
        </authorList>
    </citation>
    <scope>NUCLEOTIDE SEQUENCE [LARGE SCALE GENOMIC DNA]</scope>
    <source>
        <strain evidence="4">JCM 14902</strain>
    </source>
</reference>
<comment type="catalytic activity">
    <reaction evidence="1">
        <text>(6R)-NADPHX = (6S)-NADPHX</text>
        <dbReference type="Rhea" id="RHEA:32227"/>
        <dbReference type="ChEBI" id="CHEBI:64076"/>
        <dbReference type="ChEBI" id="CHEBI:64077"/>
        <dbReference type="EC" id="5.1.99.6"/>
    </reaction>
</comment>
<comment type="catalytic activity">
    <reaction evidence="1">
        <text>(6R)-NADHX = (6S)-NADHX</text>
        <dbReference type="Rhea" id="RHEA:32215"/>
        <dbReference type="ChEBI" id="CHEBI:64074"/>
        <dbReference type="ChEBI" id="CHEBI:64075"/>
        <dbReference type="EC" id="5.1.99.6"/>
    </reaction>
</comment>
<evidence type="ECO:0000313" key="4">
    <source>
        <dbReference type="Proteomes" id="UP001500326"/>
    </source>
</evidence>
<comment type="caution">
    <text evidence="3">The sequence shown here is derived from an EMBL/GenBank/DDBJ whole genome shotgun (WGS) entry which is preliminary data.</text>
</comment>
<dbReference type="Proteomes" id="UP001500326">
    <property type="component" value="Unassembled WGS sequence"/>
</dbReference>
<proteinExistence type="inferred from homology"/>
<keyword evidence="1" id="KW-0547">Nucleotide-binding</keyword>
<feature type="binding site" evidence="1">
    <location>
        <position position="119"/>
    </location>
    <ligand>
        <name>K(+)</name>
        <dbReference type="ChEBI" id="CHEBI:29103"/>
    </ligand>
</feature>
<keyword evidence="1" id="KW-0521">NADP</keyword>
<keyword evidence="1" id="KW-0413">Isomerase</keyword>
<keyword evidence="1" id="KW-0630">Potassium</keyword>
<comment type="similarity">
    <text evidence="1">Belongs to the NnrE/AIBP family.</text>
</comment>
<sequence length="228" mass="23072">MPEAVPTYRAEQVRAAEQPLLAAGEPLMRRAAAALAAIVREQLADAVTPRVLVLVGSGDNGGDALFAAADLRGAAEVDLLLVSERFHRQALDAAVAAGARRIDLPTARDAASDYAVVVDGILGIGSSASSALRGVAREVVESLLPAVRGGRPRAVAVDLPSGLHPDTGEADDVVLPASVTVTFGAVKAGCARARGPALCGRVVLIDLGLQLNGADAVGTAPVDRVVNG</sequence>
<organism evidence="3 4">
    <name type="scientific">Microbacterium pumilum</name>
    <dbReference type="NCBI Taxonomy" id="344165"/>
    <lineage>
        <taxon>Bacteria</taxon>
        <taxon>Bacillati</taxon>
        <taxon>Actinomycetota</taxon>
        <taxon>Actinomycetes</taxon>
        <taxon>Micrococcales</taxon>
        <taxon>Microbacteriaceae</taxon>
        <taxon>Microbacterium</taxon>
    </lineage>
</organism>
<dbReference type="PROSITE" id="PS51385">
    <property type="entry name" value="YJEF_N"/>
    <property type="match status" value="1"/>
</dbReference>
<evidence type="ECO:0000313" key="3">
    <source>
        <dbReference type="EMBL" id="GAA1987362.1"/>
    </source>
</evidence>
<protein>
    <recommendedName>
        <fullName evidence="1">NAD(P)H-hydrate epimerase</fullName>
        <ecNumber evidence="1">5.1.99.6</ecNumber>
    </recommendedName>
    <alternativeName>
        <fullName evidence="1">NAD(P)HX epimerase</fullName>
    </alternativeName>
</protein>
<evidence type="ECO:0000256" key="1">
    <source>
        <dbReference type="HAMAP-Rule" id="MF_01966"/>
    </source>
</evidence>
<dbReference type="HAMAP" id="MF_01966">
    <property type="entry name" value="NADHX_epimerase"/>
    <property type="match status" value="1"/>
</dbReference>
<feature type="domain" description="YjeF N-terminal" evidence="2">
    <location>
        <begin position="7"/>
        <end position="215"/>
    </location>
</feature>
<dbReference type="InterPro" id="IPR036652">
    <property type="entry name" value="YjeF_N_dom_sf"/>
</dbReference>
<feature type="binding site" evidence="1">
    <location>
        <position position="60"/>
    </location>
    <ligand>
        <name>K(+)</name>
        <dbReference type="ChEBI" id="CHEBI:29103"/>
    </ligand>
</feature>
<comment type="caution">
    <text evidence="1">Lacks conserved residue(s) required for the propagation of feature annotation.</text>
</comment>